<name>A0A9X0YNW8_9BACI</name>
<keyword evidence="11" id="KW-1185">Reference proteome</keyword>
<organism evidence="10 11">
    <name type="scientific">Oceanobacillus polygoni</name>
    <dbReference type="NCBI Taxonomy" id="1235259"/>
    <lineage>
        <taxon>Bacteria</taxon>
        <taxon>Bacillati</taxon>
        <taxon>Bacillota</taxon>
        <taxon>Bacilli</taxon>
        <taxon>Bacillales</taxon>
        <taxon>Bacillaceae</taxon>
        <taxon>Oceanobacillus</taxon>
    </lineage>
</organism>
<dbReference type="OrthoDB" id="9800940at2"/>
<dbReference type="GO" id="GO:0042781">
    <property type="term" value="F:3'-tRNA processing endoribonuclease activity"/>
    <property type="evidence" value="ECO:0007669"/>
    <property type="project" value="UniProtKB-UniRule"/>
</dbReference>
<feature type="binding site" evidence="8">
    <location>
        <position position="68"/>
    </location>
    <ligand>
        <name>Zn(2+)</name>
        <dbReference type="ChEBI" id="CHEBI:29105"/>
        <label>2</label>
        <note>catalytic</note>
    </ligand>
</feature>
<reference evidence="10" key="1">
    <citation type="submission" date="2021-03" db="EMBL/GenBank/DDBJ databases">
        <title>Genomic Encyclopedia of Type Strains, Phase IV (KMG-IV): sequencing the most valuable type-strain genomes for metagenomic binning, comparative biology and taxonomic classification.</title>
        <authorList>
            <person name="Goeker M."/>
        </authorList>
    </citation>
    <scope>NUCLEOTIDE SEQUENCE</scope>
    <source>
        <strain evidence="10">DSM 107338</strain>
    </source>
</reference>
<feature type="active site" description="Proton acceptor" evidence="8">
    <location>
        <position position="67"/>
    </location>
</feature>
<dbReference type="SUPFAM" id="SSF56281">
    <property type="entry name" value="Metallo-hydrolase/oxidoreductase"/>
    <property type="match status" value="1"/>
</dbReference>
<evidence type="ECO:0000256" key="8">
    <source>
        <dbReference type="HAMAP-Rule" id="MF_01818"/>
    </source>
</evidence>
<evidence type="ECO:0000313" key="11">
    <source>
        <dbReference type="Proteomes" id="UP001138793"/>
    </source>
</evidence>
<feature type="binding site" evidence="8">
    <location>
        <position position="63"/>
    </location>
    <ligand>
        <name>Zn(2+)</name>
        <dbReference type="ChEBI" id="CHEBI:29105"/>
        <label>1</label>
        <note>catalytic</note>
    </ligand>
</feature>
<evidence type="ECO:0000256" key="3">
    <source>
        <dbReference type="ARBA" id="ARBA00022722"/>
    </source>
</evidence>
<proteinExistence type="inferred from homology"/>
<dbReference type="Proteomes" id="UP001138793">
    <property type="component" value="Unassembled WGS sequence"/>
</dbReference>
<gene>
    <name evidence="8" type="primary">rnz</name>
    <name evidence="10" type="ORF">J2Z64_000250</name>
</gene>
<dbReference type="InterPro" id="IPR036866">
    <property type="entry name" value="RibonucZ/Hydroxyglut_hydro"/>
</dbReference>
<feature type="binding site" evidence="8">
    <location>
        <position position="111"/>
    </location>
    <ligand>
        <name>Zn(2+)</name>
        <dbReference type="ChEBI" id="CHEBI:29105"/>
        <label>1</label>
        <note>catalytic</note>
    </ligand>
</feature>
<accession>A0A9X0YNW8</accession>
<feature type="binding site" evidence="8">
    <location>
        <position position="65"/>
    </location>
    <ligand>
        <name>Zn(2+)</name>
        <dbReference type="ChEBI" id="CHEBI:29105"/>
        <label>1</label>
        <note>catalytic</note>
    </ligand>
</feature>
<keyword evidence="5 8" id="KW-0255">Endonuclease</keyword>
<dbReference type="Gene3D" id="3.60.15.10">
    <property type="entry name" value="Ribonuclease Z/Hydroxyacylglutathione hydrolase-like"/>
    <property type="match status" value="1"/>
</dbReference>
<dbReference type="AlphaFoldDB" id="A0A9X0YNW8"/>
<keyword evidence="3 8" id="KW-0540">Nuclease</keyword>
<feature type="binding site" evidence="8">
    <location>
        <position position="67"/>
    </location>
    <ligand>
        <name>Zn(2+)</name>
        <dbReference type="ChEBI" id="CHEBI:29105"/>
        <label>2</label>
        <note>catalytic</note>
    </ligand>
</feature>
<dbReference type="PANTHER" id="PTHR46018">
    <property type="entry name" value="ZINC PHOSPHODIESTERASE ELAC PROTEIN 1"/>
    <property type="match status" value="1"/>
</dbReference>
<dbReference type="RefSeq" id="WP_149474986.1">
    <property type="nucleotide sequence ID" value="NZ_JAGGMB010000001.1"/>
</dbReference>
<comment type="function">
    <text evidence="8">Zinc phosphodiesterase, which displays some tRNA 3'-processing endonuclease activity. Probably involved in tRNA maturation, by removing a 3'-trailer from precursor tRNA.</text>
</comment>
<dbReference type="InterPro" id="IPR013471">
    <property type="entry name" value="RNase_Z/BN"/>
</dbReference>
<feature type="binding site" evidence="8">
    <location>
        <position position="176"/>
    </location>
    <ligand>
        <name>Zn(2+)</name>
        <dbReference type="ChEBI" id="CHEBI:29105"/>
        <label>1</label>
        <note>catalytic</note>
    </ligand>
</feature>
<evidence type="ECO:0000256" key="7">
    <source>
        <dbReference type="ARBA" id="ARBA00022833"/>
    </source>
</evidence>
<dbReference type="Pfam" id="PF12706">
    <property type="entry name" value="Lactamase_B_2"/>
    <property type="match status" value="1"/>
</dbReference>
<dbReference type="SMART" id="SM00849">
    <property type="entry name" value="Lactamase_B"/>
    <property type="match status" value="1"/>
</dbReference>
<comment type="catalytic activity">
    <reaction evidence="8">
        <text>Endonucleolytic cleavage of RNA, removing extra 3' nucleotides from tRNA precursor, generating 3' termini of tRNAs. A 3'-hydroxy group is left at the tRNA terminus and a 5'-phosphoryl group is left at the trailer molecule.</text>
        <dbReference type="EC" id="3.1.26.11"/>
    </reaction>
</comment>
<feature type="binding site" evidence="8">
    <location>
        <position position="246"/>
    </location>
    <ligand>
        <name>Zn(2+)</name>
        <dbReference type="ChEBI" id="CHEBI:29105"/>
        <label>2</label>
        <note>catalytic</note>
    </ligand>
</feature>
<sequence length="284" mass="31260">MDQFYVRLLGTGSPKPNKERSGPAQVIMIDDTPVLVDCGEGVTRQLLYSDINPVDINNVLFTHLHSDHVFGYSHFLLGGWSLGRTKLTIIGPKGLKAFHEKVLDMFEEDIHYRCSALGISGEGLLDVNVIELPDEGGDVPFEGINVNVTYTPVVHNVKTFGFRFQKGGQSIVISGDTAPVDSLVQLAKNADILVQDAAIASSVFNNKSSDSNIRRVWEILKKEHCTPKQAAEIASEAGVKCLVLTHLLPNTDKEEIYKEASEYFNGTVIVGEDLEKINMKSKVF</sequence>
<keyword evidence="6 8" id="KW-0378">Hydrolase</keyword>
<dbReference type="PANTHER" id="PTHR46018:SF2">
    <property type="entry name" value="ZINC PHOSPHODIESTERASE ELAC PROTEIN 1"/>
    <property type="match status" value="1"/>
</dbReference>
<comment type="caution">
    <text evidence="10">The sequence shown here is derived from an EMBL/GenBank/DDBJ whole genome shotgun (WGS) entry which is preliminary data.</text>
</comment>
<dbReference type="GO" id="GO:0008270">
    <property type="term" value="F:zinc ion binding"/>
    <property type="evidence" value="ECO:0007669"/>
    <property type="project" value="UniProtKB-UniRule"/>
</dbReference>
<evidence type="ECO:0000313" key="10">
    <source>
        <dbReference type="EMBL" id="MBP2076039.1"/>
    </source>
</evidence>
<comment type="similarity">
    <text evidence="8">Belongs to the RNase Z family.</text>
</comment>
<comment type="subunit">
    <text evidence="1 8">Homodimer.</text>
</comment>
<keyword evidence="4 8" id="KW-0479">Metal-binding</keyword>
<comment type="cofactor">
    <cofactor evidence="8">
        <name>Zn(2+)</name>
        <dbReference type="ChEBI" id="CHEBI:29105"/>
    </cofactor>
    <text evidence="8">Binds 2 Zn(2+) ions.</text>
</comment>
<keyword evidence="2 8" id="KW-0819">tRNA processing</keyword>
<evidence type="ECO:0000256" key="1">
    <source>
        <dbReference type="ARBA" id="ARBA00011738"/>
    </source>
</evidence>
<dbReference type="EMBL" id="JAGGMB010000001">
    <property type="protein sequence ID" value="MBP2076039.1"/>
    <property type="molecule type" value="Genomic_DNA"/>
</dbReference>
<evidence type="ECO:0000256" key="5">
    <source>
        <dbReference type="ARBA" id="ARBA00022759"/>
    </source>
</evidence>
<dbReference type="HAMAP" id="MF_01818">
    <property type="entry name" value="RNase_Z_BN"/>
    <property type="match status" value="1"/>
</dbReference>
<feature type="domain" description="Metallo-beta-lactamase" evidence="9">
    <location>
        <begin position="22"/>
        <end position="203"/>
    </location>
</feature>
<dbReference type="CDD" id="cd07717">
    <property type="entry name" value="RNaseZ_ZiPD-like_MBL-fold"/>
    <property type="match status" value="1"/>
</dbReference>
<evidence type="ECO:0000256" key="4">
    <source>
        <dbReference type="ARBA" id="ARBA00022723"/>
    </source>
</evidence>
<evidence type="ECO:0000256" key="6">
    <source>
        <dbReference type="ARBA" id="ARBA00022801"/>
    </source>
</evidence>
<keyword evidence="7 8" id="KW-0862">Zinc</keyword>
<dbReference type="EC" id="3.1.26.11" evidence="8"/>
<feature type="binding site" evidence="8">
    <location>
        <position position="176"/>
    </location>
    <ligand>
        <name>Zn(2+)</name>
        <dbReference type="ChEBI" id="CHEBI:29105"/>
        <label>2</label>
        <note>catalytic</note>
    </ligand>
</feature>
<evidence type="ECO:0000256" key="2">
    <source>
        <dbReference type="ARBA" id="ARBA00022694"/>
    </source>
</evidence>
<dbReference type="InterPro" id="IPR001279">
    <property type="entry name" value="Metallo-B-lactamas"/>
</dbReference>
<protein>
    <recommendedName>
        <fullName evidence="8">Ribonuclease Z</fullName>
        <shortName evidence="8">RNase Z</shortName>
        <ecNumber evidence="8">3.1.26.11</ecNumber>
    </recommendedName>
    <alternativeName>
        <fullName evidence="8">tRNA 3 endonuclease</fullName>
    </alternativeName>
    <alternativeName>
        <fullName evidence="8">tRNase Z</fullName>
    </alternativeName>
</protein>
<evidence type="ECO:0000259" key="9">
    <source>
        <dbReference type="SMART" id="SM00849"/>
    </source>
</evidence>